<keyword evidence="2" id="KW-0812">Transmembrane</keyword>
<organism evidence="4 5">
    <name type="scientific">Kitasatospora phosalacinea</name>
    <dbReference type="NCBI Taxonomy" id="2065"/>
    <lineage>
        <taxon>Bacteria</taxon>
        <taxon>Bacillati</taxon>
        <taxon>Actinomycetota</taxon>
        <taxon>Actinomycetes</taxon>
        <taxon>Kitasatosporales</taxon>
        <taxon>Streptomycetaceae</taxon>
        <taxon>Kitasatospora</taxon>
    </lineage>
</organism>
<accession>A0A9W6UQX9</accession>
<dbReference type="AlphaFoldDB" id="A0A9W6UQX9"/>
<dbReference type="Proteomes" id="UP001165143">
    <property type="component" value="Unassembled WGS sequence"/>
</dbReference>
<dbReference type="InterPro" id="IPR055568">
    <property type="entry name" value="DUF7144"/>
</dbReference>
<comment type="caution">
    <text evidence="4">The sequence shown here is derived from an EMBL/GenBank/DDBJ whole genome shotgun (WGS) entry which is preliminary data.</text>
</comment>
<feature type="transmembrane region" description="Helical" evidence="2">
    <location>
        <begin position="101"/>
        <end position="119"/>
    </location>
</feature>
<evidence type="ECO:0000313" key="4">
    <source>
        <dbReference type="EMBL" id="GLW56577.1"/>
    </source>
</evidence>
<feature type="domain" description="DUF7144" evidence="3">
    <location>
        <begin position="33"/>
        <end position="146"/>
    </location>
</feature>
<feature type="transmembrane region" description="Helical" evidence="2">
    <location>
        <begin position="77"/>
        <end position="96"/>
    </location>
</feature>
<keyword evidence="2" id="KW-1133">Transmembrane helix</keyword>
<feature type="transmembrane region" description="Helical" evidence="2">
    <location>
        <begin position="125"/>
        <end position="145"/>
    </location>
</feature>
<evidence type="ECO:0000313" key="5">
    <source>
        <dbReference type="Proteomes" id="UP001165143"/>
    </source>
</evidence>
<dbReference type="EMBL" id="BSRX01000028">
    <property type="protein sequence ID" value="GLW56577.1"/>
    <property type="molecule type" value="Genomic_DNA"/>
</dbReference>
<evidence type="ECO:0000256" key="2">
    <source>
        <dbReference type="SAM" id="Phobius"/>
    </source>
</evidence>
<name>A0A9W6UQX9_9ACTN</name>
<gene>
    <name evidence="4" type="ORF">Kpho01_45880</name>
</gene>
<protein>
    <recommendedName>
        <fullName evidence="3">DUF7144 domain-containing protein</fullName>
    </recommendedName>
</protein>
<reference evidence="4" key="1">
    <citation type="submission" date="2023-02" db="EMBL/GenBank/DDBJ databases">
        <title>Kitasatospora phosalacinea NBRC 14362.</title>
        <authorList>
            <person name="Ichikawa N."/>
            <person name="Sato H."/>
            <person name="Tonouchi N."/>
        </authorList>
    </citation>
    <scope>NUCLEOTIDE SEQUENCE</scope>
    <source>
        <strain evidence="4">NBRC 14362</strain>
    </source>
</reference>
<feature type="transmembrane region" description="Helical" evidence="2">
    <location>
        <begin position="34"/>
        <end position="57"/>
    </location>
</feature>
<keyword evidence="2" id="KW-0472">Membrane</keyword>
<evidence type="ECO:0000259" key="3">
    <source>
        <dbReference type="Pfam" id="PF23636"/>
    </source>
</evidence>
<sequence>MSSSVGPTATPPPAGSRTGAARAPQNKGWVSGMVLFAGVLMLVGGILEVFRGIMAIAEDDVFVSTPRYVFRFDLTSWGWIHLVIGALIALVGFFVIKGAAWARITGIFLVSLGLIGNFLDLPYYPLWSLVTIALDVFVIWALAVYRED</sequence>
<feature type="region of interest" description="Disordered" evidence="1">
    <location>
        <begin position="1"/>
        <end position="24"/>
    </location>
</feature>
<evidence type="ECO:0000256" key="1">
    <source>
        <dbReference type="SAM" id="MobiDB-lite"/>
    </source>
</evidence>
<dbReference type="Pfam" id="PF23636">
    <property type="entry name" value="DUF7144"/>
    <property type="match status" value="1"/>
</dbReference>
<proteinExistence type="predicted"/>
<dbReference type="RefSeq" id="WP_324606798.1">
    <property type="nucleotide sequence ID" value="NZ_BSRX01000028.1"/>
</dbReference>